<keyword evidence="10" id="KW-0156">Chromatin regulator</keyword>
<keyword evidence="11" id="KW-0539">Nucleus</keyword>
<name>A0A1Y2EB33_9PEZI</name>
<dbReference type="InterPro" id="IPR001214">
    <property type="entry name" value="SET_dom"/>
</dbReference>
<dbReference type="RefSeq" id="XP_040718763.1">
    <property type="nucleotide sequence ID" value="XM_040861792.1"/>
</dbReference>
<protein>
    <recommendedName>
        <fullName evidence="5">Histone-lysine N-methyltransferase SET9</fullName>
        <ecNumber evidence="12">2.1.1.372</ecNumber>
    </recommendedName>
    <alternativeName>
        <fullName evidence="4">Histone-lysine N-methyltransferase set9</fullName>
    </alternativeName>
    <alternativeName>
        <fullName evidence="13">SET domain protein 9</fullName>
    </alternativeName>
</protein>
<evidence type="ECO:0000256" key="1">
    <source>
        <dbReference type="ARBA" id="ARBA00001984"/>
    </source>
</evidence>
<feature type="domain" description="SET" evidence="16">
    <location>
        <begin position="114"/>
        <end position="228"/>
    </location>
</feature>
<dbReference type="InterPro" id="IPR046341">
    <property type="entry name" value="SET_dom_sf"/>
</dbReference>
<dbReference type="STRING" id="1141098.A0A1Y2EB33"/>
<dbReference type="InParanoid" id="A0A1Y2EB33"/>
<reference evidence="17 18" key="1">
    <citation type="submission" date="2016-07" db="EMBL/GenBank/DDBJ databases">
        <title>Pervasive Adenine N6-methylation of Active Genes in Fungi.</title>
        <authorList>
            <consortium name="DOE Joint Genome Institute"/>
            <person name="Mondo S.J."/>
            <person name="Dannebaum R.O."/>
            <person name="Kuo R.C."/>
            <person name="Labutti K."/>
            <person name="Haridas S."/>
            <person name="Kuo A."/>
            <person name="Salamov A."/>
            <person name="Ahrendt S.R."/>
            <person name="Lipzen A."/>
            <person name="Sullivan W."/>
            <person name="Andreopoulos W.B."/>
            <person name="Clum A."/>
            <person name="Lindquist E."/>
            <person name="Daum C."/>
            <person name="Ramamoorthy G.K."/>
            <person name="Gryganskyi A."/>
            <person name="Culley D."/>
            <person name="Magnuson J.K."/>
            <person name="James T.Y."/>
            <person name="O'Malley M.A."/>
            <person name="Stajich J.E."/>
            <person name="Spatafora J.W."/>
            <person name="Visel A."/>
            <person name="Grigoriev I.V."/>
        </authorList>
    </citation>
    <scope>NUCLEOTIDE SEQUENCE [LARGE SCALE GENOMIC DNA]</scope>
    <source>
        <strain evidence="17 18">CBS 129021</strain>
    </source>
</reference>
<dbReference type="PROSITE" id="PS50280">
    <property type="entry name" value="SET"/>
    <property type="match status" value="1"/>
</dbReference>
<dbReference type="Pfam" id="PF00856">
    <property type="entry name" value="SET"/>
    <property type="match status" value="1"/>
</dbReference>
<evidence type="ECO:0000256" key="14">
    <source>
        <dbReference type="ARBA" id="ARBA00048081"/>
    </source>
</evidence>
<dbReference type="PROSITE" id="PS51567">
    <property type="entry name" value="SAM_MT43_SUVAR420_1"/>
    <property type="match status" value="1"/>
</dbReference>
<keyword evidence="9" id="KW-0949">S-adenosyl-L-methionine</keyword>
<keyword evidence="6" id="KW-0158">Chromosome</keyword>
<comment type="catalytic activity">
    <reaction evidence="14">
        <text>L-lysyl(20)-[histone H4] + 3 S-adenosyl-L-methionine = N(6),N(6),N(6)-trimethyl-L-lysyl(20)-[histone H4] + 3 S-adenosyl-L-homocysteine + 3 H(+)</text>
        <dbReference type="Rhea" id="RHEA:64456"/>
        <dbReference type="Rhea" id="RHEA-COMP:15554"/>
        <dbReference type="Rhea" id="RHEA-COMP:15998"/>
        <dbReference type="ChEBI" id="CHEBI:15378"/>
        <dbReference type="ChEBI" id="CHEBI:29969"/>
        <dbReference type="ChEBI" id="CHEBI:57856"/>
        <dbReference type="ChEBI" id="CHEBI:59789"/>
        <dbReference type="ChEBI" id="CHEBI:61961"/>
        <dbReference type="EC" id="2.1.1.372"/>
    </reaction>
</comment>
<evidence type="ECO:0000256" key="5">
    <source>
        <dbReference type="ARBA" id="ARBA00015413"/>
    </source>
</evidence>
<dbReference type="InterPro" id="IPR025783">
    <property type="entry name" value="Set9_fungi"/>
</dbReference>
<comment type="caution">
    <text evidence="17">The sequence shown here is derived from an EMBL/GenBank/DDBJ whole genome shotgun (WGS) entry which is preliminary data.</text>
</comment>
<dbReference type="CDD" id="cd10524">
    <property type="entry name" value="SET_Suv4-20-like"/>
    <property type="match status" value="1"/>
</dbReference>
<evidence type="ECO:0000259" key="16">
    <source>
        <dbReference type="PROSITE" id="PS50280"/>
    </source>
</evidence>
<dbReference type="PANTHER" id="PTHR12977:SF4">
    <property type="entry name" value="HISTONE-LYSINE N-METHYLTRANSFERASE KMT5B"/>
    <property type="match status" value="1"/>
</dbReference>
<dbReference type="GO" id="GO:0140943">
    <property type="term" value="F:histone H4K20 trimethyltransferase activity"/>
    <property type="evidence" value="ECO:0007669"/>
    <property type="project" value="UniProtKB-EC"/>
</dbReference>
<comment type="subcellular location">
    <subcellularLocation>
        <location evidence="3">Chromosome</location>
    </subcellularLocation>
    <subcellularLocation>
        <location evidence="2">Nucleus</location>
    </subcellularLocation>
</comment>
<evidence type="ECO:0000256" key="6">
    <source>
        <dbReference type="ARBA" id="ARBA00022454"/>
    </source>
</evidence>
<feature type="compositionally biased region" description="Polar residues" evidence="15">
    <location>
        <begin position="478"/>
        <end position="491"/>
    </location>
</feature>
<dbReference type="GO" id="GO:0005694">
    <property type="term" value="C:chromosome"/>
    <property type="evidence" value="ECO:0007669"/>
    <property type="project" value="UniProtKB-SubCell"/>
</dbReference>
<feature type="compositionally biased region" description="Polar residues" evidence="15">
    <location>
        <begin position="539"/>
        <end position="554"/>
    </location>
</feature>
<dbReference type="AlphaFoldDB" id="A0A1Y2EB33"/>
<evidence type="ECO:0000256" key="7">
    <source>
        <dbReference type="ARBA" id="ARBA00022603"/>
    </source>
</evidence>
<keyword evidence="18" id="KW-1185">Reference proteome</keyword>
<gene>
    <name evidence="17" type="ORF">BCR38DRAFT_455444</name>
</gene>
<evidence type="ECO:0000256" key="11">
    <source>
        <dbReference type="ARBA" id="ARBA00023242"/>
    </source>
</evidence>
<dbReference type="InterPro" id="IPR039977">
    <property type="entry name" value="Suv4-20/Set9"/>
</dbReference>
<dbReference type="Gene3D" id="1.10.10.1700">
    <property type="entry name" value="Histone-lysine N-methyltransferase"/>
    <property type="match status" value="1"/>
</dbReference>
<keyword evidence="8" id="KW-0808">Transferase</keyword>
<dbReference type="SUPFAM" id="SSF82199">
    <property type="entry name" value="SET domain"/>
    <property type="match status" value="1"/>
</dbReference>
<evidence type="ECO:0000256" key="13">
    <source>
        <dbReference type="ARBA" id="ARBA00030653"/>
    </source>
</evidence>
<feature type="region of interest" description="Disordered" evidence="15">
    <location>
        <begin position="272"/>
        <end position="329"/>
    </location>
</feature>
<evidence type="ECO:0000256" key="10">
    <source>
        <dbReference type="ARBA" id="ARBA00022853"/>
    </source>
</evidence>
<dbReference type="InterPro" id="IPR041938">
    <property type="entry name" value="Hist-Lys_N-MTase_N"/>
</dbReference>
<evidence type="ECO:0000313" key="18">
    <source>
        <dbReference type="Proteomes" id="UP000193689"/>
    </source>
</evidence>
<dbReference type="GO" id="GO:0005634">
    <property type="term" value="C:nucleus"/>
    <property type="evidence" value="ECO:0007669"/>
    <property type="project" value="UniProtKB-SubCell"/>
</dbReference>
<evidence type="ECO:0000256" key="3">
    <source>
        <dbReference type="ARBA" id="ARBA00004286"/>
    </source>
</evidence>
<dbReference type="EMBL" id="MCFJ01000003">
    <property type="protein sequence ID" value="ORY68476.1"/>
    <property type="molecule type" value="Genomic_DNA"/>
</dbReference>
<dbReference type="SMART" id="SM00317">
    <property type="entry name" value="SET"/>
    <property type="match status" value="1"/>
</dbReference>
<feature type="compositionally biased region" description="Polar residues" evidence="15">
    <location>
        <begin position="307"/>
        <end position="324"/>
    </location>
</feature>
<proteinExistence type="predicted"/>
<evidence type="ECO:0000313" key="17">
    <source>
        <dbReference type="EMBL" id="ORY68476.1"/>
    </source>
</evidence>
<comment type="function">
    <text evidence="1">Histone methyltransferase that trimethylates 'Lys-20' of histone H4 to form H4K20me3.</text>
</comment>
<evidence type="ECO:0000256" key="12">
    <source>
        <dbReference type="ARBA" id="ARBA00024057"/>
    </source>
</evidence>
<evidence type="ECO:0000256" key="8">
    <source>
        <dbReference type="ARBA" id="ARBA00022679"/>
    </source>
</evidence>
<dbReference type="Proteomes" id="UP000193689">
    <property type="component" value="Unassembled WGS sequence"/>
</dbReference>
<keyword evidence="7" id="KW-0489">Methyltransferase</keyword>
<sequence>MPFPASAKKQPLTLAQISAYDDILTDALVDHAYYWTTIPKNRTTYHPSRGVKEEEVTKIIQAHLIVDPDLEVAESKLLGLDGMRRFYNGLKTPKEKDDFRRHLRRYMQIYLPDCPFEVSTTNRYTINTHEAAVTARRFVKKGGSVKYLSGIQVLITPKEENEISERKKDFSIVVSSRNKCASLFMGPARFANHDCGANARLVITSQSGIEIFATRDIEVGDEITVTYGENYFGEDNCECLCQTCEVNLANGWEQPDGTVPVKQSIEQVNEEGYSLRRRRRDDSLARSSRTPSVTPDIRPRVPKSRSKTLMMSSGRASMTSSPTPETLLRQKRKREFDLLSSPPATPHKKMKTLHSDELAVSTASASASDSDSAETLLTGVTTPEEDVKEAEATKPVLKLEDLETSSLSDVAMAPFPAIAPSPMARDVTANETLSTIEAVAPAPATGIPVIFTSTPPDDSEKAVESADLIVIPPPLTPASKTIEQSLPTPTTDHAPLAEEEEEAPKRGRGRPRGSGKSKCKSKEATVTTPSKAPVKPRASTPTRTESVDESTSPITAKPSRIRIPGDYSLTPVLLSEPEAAWVRCTNCTDPFVQRDAYYTRSSCPRCERHSKLYGFQWPKTEREGKHDKEERILDHRMVHRFLDRAHEAKIRGKKSGSSMAETPAAEVTGNIRKQGEMRGADDEDELSKVRRSGRRRHPSLKAAAL</sequence>
<dbReference type="GeneID" id="63778004"/>
<dbReference type="Gene3D" id="2.170.270.10">
    <property type="entry name" value="SET domain"/>
    <property type="match status" value="1"/>
</dbReference>
<dbReference type="EC" id="2.1.1.372" evidence="12"/>
<feature type="compositionally biased region" description="Basic residues" evidence="15">
    <location>
        <begin position="689"/>
        <end position="699"/>
    </location>
</feature>
<evidence type="ECO:0000256" key="9">
    <source>
        <dbReference type="ARBA" id="ARBA00022691"/>
    </source>
</evidence>
<feature type="compositionally biased region" description="Basic residues" evidence="15">
    <location>
        <begin position="506"/>
        <end position="519"/>
    </location>
</feature>
<evidence type="ECO:0000256" key="4">
    <source>
        <dbReference type="ARBA" id="ARBA00014232"/>
    </source>
</evidence>
<accession>A0A1Y2EB33</accession>
<dbReference type="PANTHER" id="PTHR12977">
    <property type="entry name" value="SUPPRESSOR OF VARIEGATION 4-20-RELATED"/>
    <property type="match status" value="1"/>
</dbReference>
<organism evidence="17 18">
    <name type="scientific">Pseudomassariella vexata</name>
    <dbReference type="NCBI Taxonomy" id="1141098"/>
    <lineage>
        <taxon>Eukaryota</taxon>
        <taxon>Fungi</taxon>
        <taxon>Dikarya</taxon>
        <taxon>Ascomycota</taxon>
        <taxon>Pezizomycotina</taxon>
        <taxon>Sordariomycetes</taxon>
        <taxon>Xylariomycetidae</taxon>
        <taxon>Amphisphaeriales</taxon>
        <taxon>Pseudomassariaceae</taxon>
        <taxon>Pseudomassariella</taxon>
    </lineage>
</organism>
<dbReference type="GO" id="GO:0032259">
    <property type="term" value="P:methylation"/>
    <property type="evidence" value="ECO:0007669"/>
    <property type="project" value="UniProtKB-KW"/>
</dbReference>
<feature type="region of interest" description="Disordered" evidence="15">
    <location>
        <begin position="470"/>
        <end position="559"/>
    </location>
</feature>
<dbReference type="OrthoDB" id="6627536at2759"/>
<evidence type="ECO:0000256" key="2">
    <source>
        <dbReference type="ARBA" id="ARBA00004123"/>
    </source>
</evidence>
<evidence type="ECO:0000256" key="15">
    <source>
        <dbReference type="SAM" id="MobiDB-lite"/>
    </source>
</evidence>
<feature type="region of interest" description="Disordered" evidence="15">
    <location>
        <begin position="649"/>
        <end position="705"/>
    </location>
</feature>